<name>A0ABV2RSU7_BRAJP</name>
<sequence length="210" mass="23335">MPKSDPHSAQEAFWAGDFGNDYIARNMSPALLASNIKFFSKGLNAALPPKSCIEFGANVGMNLKAIRQIYPDCTLRGVEINEKAAALLGNEIGASNVFCGSILDYASADVSELALIKGVLIHINPAQLPLVYDKLYGATSRYLLVCEYYNPSPVSIPYRGHHDRLFKRDFAGEIMDRYSDLRLVDYGFAYHRDPAFPQDDISWFLMKKGA</sequence>
<dbReference type="Proteomes" id="UP001549291">
    <property type="component" value="Unassembled WGS sequence"/>
</dbReference>
<evidence type="ECO:0000313" key="1">
    <source>
        <dbReference type="EMBL" id="MET4720002.1"/>
    </source>
</evidence>
<dbReference type="NCBIfam" id="TIGR03587">
    <property type="entry name" value="Pse_Me-ase"/>
    <property type="match status" value="1"/>
</dbReference>
<gene>
    <name evidence="1" type="ORF">ABIF63_004108</name>
</gene>
<organism evidence="1 2">
    <name type="scientific">Bradyrhizobium japonicum</name>
    <dbReference type="NCBI Taxonomy" id="375"/>
    <lineage>
        <taxon>Bacteria</taxon>
        <taxon>Pseudomonadati</taxon>
        <taxon>Pseudomonadota</taxon>
        <taxon>Alphaproteobacteria</taxon>
        <taxon>Hyphomicrobiales</taxon>
        <taxon>Nitrobacteraceae</taxon>
        <taxon>Bradyrhizobium</taxon>
    </lineage>
</organism>
<comment type="caution">
    <text evidence="1">The sequence shown here is derived from an EMBL/GenBank/DDBJ whole genome shotgun (WGS) entry which is preliminary data.</text>
</comment>
<dbReference type="InterPro" id="IPR029063">
    <property type="entry name" value="SAM-dependent_MTases_sf"/>
</dbReference>
<dbReference type="GO" id="GO:0008168">
    <property type="term" value="F:methyltransferase activity"/>
    <property type="evidence" value="ECO:0007669"/>
    <property type="project" value="UniProtKB-KW"/>
</dbReference>
<dbReference type="RefSeq" id="WP_248878872.1">
    <property type="nucleotide sequence ID" value="NZ_CP081350.1"/>
</dbReference>
<keyword evidence="1" id="KW-0489">Methyltransferase</keyword>
<dbReference type="SUPFAM" id="SSF53335">
    <property type="entry name" value="S-adenosyl-L-methionine-dependent methyltransferases"/>
    <property type="match status" value="1"/>
</dbReference>
<keyword evidence="1" id="KW-0808">Transferase</keyword>
<reference evidence="1 2" key="1">
    <citation type="submission" date="2024-06" db="EMBL/GenBank/DDBJ databases">
        <title>Genomic Encyclopedia of Type Strains, Phase V (KMG-V): Genome sequencing to study the core and pangenomes of soil and plant-associated prokaryotes.</title>
        <authorList>
            <person name="Whitman W."/>
        </authorList>
    </citation>
    <scope>NUCLEOTIDE SEQUENCE [LARGE SCALE GENOMIC DNA]</scope>
    <source>
        <strain evidence="1 2">USDA 160</strain>
    </source>
</reference>
<dbReference type="EMBL" id="JBEPTQ010000002">
    <property type="protein sequence ID" value="MET4720002.1"/>
    <property type="molecule type" value="Genomic_DNA"/>
</dbReference>
<dbReference type="InterPro" id="IPR020027">
    <property type="entry name" value="Pseudamin_synth-assoc_MeTrfase"/>
</dbReference>
<keyword evidence="2" id="KW-1185">Reference proteome</keyword>
<dbReference type="Gene3D" id="3.40.50.150">
    <property type="entry name" value="Vaccinia Virus protein VP39"/>
    <property type="match status" value="1"/>
</dbReference>
<proteinExistence type="predicted"/>
<evidence type="ECO:0000313" key="2">
    <source>
        <dbReference type="Proteomes" id="UP001549291"/>
    </source>
</evidence>
<dbReference type="GO" id="GO:0032259">
    <property type="term" value="P:methylation"/>
    <property type="evidence" value="ECO:0007669"/>
    <property type="project" value="UniProtKB-KW"/>
</dbReference>
<accession>A0ABV2RSU7</accession>
<protein>
    <submittedName>
        <fullName evidence="1">Pseudaminic acid biosynthesis-associated methylase</fullName>
    </submittedName>
</protein>